<proteinExistence type="predicted"/>
<dbReference type="EMBL" id="JANFNG010000004">
    <property type="protein sequence ID" value="MCQ4080632.1"/>
    <property type="molecule type" value="Genomic_DNA"/>
</dbReference>
<sequence>MARLKLDGQDLLVQLSWWERIAAQRREVRVPLIAVGKVAIQPDWWRVLRGVPERGLFIPGTLYLGVWRHRDGQDFFAMRPRHGTVAFADLHEPSPYARIAASLPDAQATTAALRTAMSRAAAATAAASAATTAETSASRPPDQTADHQGGERRAPTARTVWSRFGLELPWRERSGPVRWPRFGLATCLPTTDHQAQARPVPGRRSRPSAGRHAGPQVRVREDVGGVRRQVA</sequence>
<comment type="caution">
    <text evidence="2">The sequence shown here is derived from an EMBL/GenBank/DDBJ whole genome shotgun (WGS) entry which is preliminary data.</text>
</comment>
<evidence type="ECO:0008006" key="4">
    <source>
        <dbReference type="Google" id="ProtNLM"/>
    </source>
</evidence>
<dbReference type="Proteomes" id="UP001057702">
    <property type="component" value="Unassembled WGS sequence"/>
</dbReference>
<name>A0ABT1PVP6_9ACTN</name>
<keyword evidence="3" id="KW-1185">Reference proteome</keyword>
<organism evidence="2 3">
    <name type="scientific">Streptomyces humicola</name>
    <dbReference type="NCBI Taxonomy" id="2953240"/>
    <lineage>
        <taxon>Bacteria</taxon>
        <taxon>Bacillati</taxon>
        <taxon>Actinomycetota</taxon>
        <taxon>Actinomycetes</taxon>
        <taxon>Kitasatosporales</taxon>
        <taxon>Streptomycetaceae</taxon>
        <taxon>Streptomyces</taxon>
    </lineage>
</organism>
<protein>
    <recommendedName>
        <fullName evidence="4">DUF1801 domain-containing protein</fullName>
    </recommendedName>
</protein>
<evidence type="ECO:0000313" key="2">
    <source>
        <dbReference type="EMBL" id="MCQ4080632.1"/>
    </source>
</evidence>
<reference evidence="2" key="1">
    <citation type="submission" date="2022-06" db="EMBL/GenBank/DDBJ databases">
        <title>Draft genome sequence of Streptomyces sp. RB6PN25 isolated from peat swamp forest in Thailand.</title>
        <authorList>
            <person name="Duangmal K."/>
            <person name="Klaysubun C."/>
        </authorList>
    </citation>
    <scope>NUCLEOTIDE SEQUENCE</scope>
    <source>
        <strain evidence="2">RB6PN25</strain>
    </source>
</reference>
<dbReference type="RefSeq" id="WP_255919656.1">
    <property type="nucleotide sequence ID" value="NZ_JANFNG010000004.1"/>
</dbReference>
<gene>
    <name evidence="2" type="ORF">NGB36_08465</name>
</gene>
<feature type="compositionally biased region" description="Low complexity" evidence="1">
    <location>
        <begin position="130"/>
        <end position="139"/>
    </location>
</feature>
<accession>A0ABT1PVP6</accession>
<evidence type="ECO:0000256" key="1">
    <source>
        <dbReference type="SAM" id="MobiDB-lite"/>
    </source>
</evidence>
<feature type="region of interest" description="Disordered" evidence="1">
    <location>
        <begin position="130"/>
        <end position="158"/>
    </location>
</feature>
<evidence type="ECO:0000313" key="3">
    <source>
        <dbReference type="Proteomes" id="UP001057702"/>
    </source>
</evidence>
<feature type="region of interest" description="Disordered" evidence="1">
    <location>
        <begin position="191"/>
        <end position="231"/>
    </location>
</feature>
<feature type="compositionally biased region" description="Basic and acidic residues" evidence="1">
    <location>
        <begin position="144"/>
        <end position="154"/>
    </location>
</feature>